<keyword evidence="8" id="KW-1185">Reference proteome</keyword>
<gene>
    <name evidence="7" type="ORF">M422DRAFT_228236</name>
</gene>
<dbReference type="PANTHER" id="PTHR13243">
    <property type="entry name" value="HSPC111 PROTEIN-RELATED"/>
    <property type="match status" value="1"/>
</dbReference>
<comment type="subcellular location">
    <subcellularLocation>
        <location evidence="2">Nucleus</location>
        <location evidence="2">Nucleolus</location>
    </subcellularLocation>
</comment>
<dbReference type="GO" id="GO:0042273">
    <property type="term" value="P:ribosomal large subunit biogenesis"/>
    <property type="evidence" value="ECO:0007669"/>
    <property type="project" value="TreeGrafter"/>
</dbReference>
<evidence type="ECO:0000256" key="3">
    <source>
        <dbReference type="ARBA" id="ARBA00008479"/>
    </source>
</evidence>
<dbReference type="Proteomes" id="UP000054279">
    <property type="component" value="Unassembled WGS sequence"/>
</dbReference>
<evidence type="ECO:0000256" key="1">
    <source>
        <dbReference type="ARBA" id="ARBA00002889"/>
    </source>
</evidence>
<reference evidence="7 8" key="1">
    <citation type="submission" date="2014-06" db="EMBL/GenBank/DDBJ databases">
        <title>Evolutionary Origins and Diversification of the Mycorrhizal Mutualists.</title>
        <authorList>
            <consortium name="DOE Joint Genome Institute"/>
            <consortium name="Mycorrhizal Genomics Consortium"/>
            <person name="Kohler A."/>
            <person name="Kuo A."/>
            <person name="Nagy L.G."/>
            <person name="Floudas D."/>
            <person name="Copeland A."/>
            <person name="Barry K.W."/>
            <person name="Cichocki N."/>
            <person name="Veneault-Fourrey C."/>
            <person name="LaButti K."/>
            <person name="Lindquist E.A."/>
            <person name="Lipzen A."/>
            <person name="Lundell T."/>
            <person name="Morin E."/>
            <person name="Murat C."/>
            <person name="Riley R."/>
            <person name="Ohm R."/>
            <person name="Sun H."/>
            <person name="Tunlid A."/>
            <person name="Henrissat B."/>
            <person name="Grigoriev I.V."/>
            <person name="Hibbett D.S."/>
            <person name="Martin F."/>
        </authorList>
    </citation>
    <scope>NUCLEOTIDE SEQUENCE [LARGE SCALE GENOMIC DNA]</scope>
    <source>
        <strain evidence="7 8">SS14</strain>
    </source>
</reference>
<accession>A0A0C9UMD1</accession>
<evidence type="ECO:0000256" key="6">
    <source>
        <dbReference type="SAM" id="MobiDB-lite"/>
    </source>
</evidence>
<sequence length="215" mass="23956">MPNPRQRSKARSATHKKVRPVKHAQRNLKKMKPIKGPKLLQEAWDKTKTVRQNYAALGLVGSLKPNDSGGSEIPLPMLLKKPSAEAGPSTQDDTSTQEEPRPQQFGRIIRDAEGNVIDIELPEEEEDKDMEDDEVPSGMYPSVGKKTELIQNLESLAAKCKPVKRYSSQGEVAELEKLIAKYGTGFEAMAKDRRLNPWQRTAGQLRRACTKAGLI</sequence>
<dbReference type="OrthoDB" id="285729at2759"/>
<proteinExistence type="inferred from homology"/>
<dbReference type="HOGENOM" id="CLU_078857_0_0_1"/>
<evidence type="ECO:0000256" key="4">
    <source>
        <dbReference type="ARBA" id="ARBA00015522"/>
    </source>
</evidence>
<dbReference type="PANTHER" id="PTHR13243:SF1">
    <property type="entry name" value="NUCLEOLAR PROTEIN 16"/>
    <property type="match status" value="1"/>
</dbReference>
<evidence type="ECO:0000313" key="8">
    <source>
        <dbReference type="Proteomes" id="UP000054279"/>
    </source>
</evidence>
<name>A0A0C9UMD1_SPHS4</name>
<protein>
    <recommendedName>
        <fullName evidence="4">Nucleolar protein 16</fullName>
    </recommendedName>
</protein>
<feature type="region of interest" description="Disordered" evidence="6">
    <location>
        <begin position="60"/>
        <end position="107"/>
    </location>
</feature>
<dbReference type="Pfam" id="PF09420">
    <property type="entry name" value="Nop16"/>
    <property type="match status" value="1"/>
</dbReference>
<feature type="compositionally biased region" description="Acidic residues" evidence="6">
    <location>
        <begin position="121"/>
        <end position="135"/>
    </location>
</feature>
<dbReference type="EMBL" id="KN837118">
    <property type="protein sequence ID" value="KIJ44213.1"/>
    <property type="molecule type" value="Genomic_DNA"/>
</dbReference>
<evidence type="ECO:0000313" key="7">
    <source>
        <dbReference type="EMBL" id="KIJ44213.1"/>
    </source>
</evidence>
<feature type="compositionally biased region" description="Basic residues" evidence="6">
    <location>
        <begin position="1"/>
        <end position="35"/>
    </location>
</feature>
<keyword evidence="5" id="KW-0539">Nucleus</keyword>
<dbReference type="GO" id="GO:0005730">
    <property type="term" value="C:nucleolus"/>
    <property type="evidence" value="ECO:0007669"/>
    <property type="project" value="UniProtKB-SubCell"/>
</dbReference>
<evidence type="ECO:0000256" key="5">
    <source>
        <dbReference type="ARBA" id="ARBA00023242"/>
    </source>
</evidence>
<evidence type="ECO:0000256" key="2">
    <source>
        <dbReference type="ARBA" id="ARBA00004604"/>
    </source>
</evidence>
<dbReference type="AlphaFoldDB" id="A0A0C9UMD1"/>
<comment type="function">
    <text evidence="1">Involved in the biogenesis of the 60S ribosomal subunit.</text>
</comment>
<feature type="region of interest" description="Disordered" evidence="6">
    <location>
        <begin position="121"/>
        <end position="142"/>
    </location>
</feature>
<feature type="region of interest" description="Disordered" evidence="6">
    <location>
        <begin position="1"/>
        <end position="37"/>
    </location>
</feature>
<organism evidence="7 8">
    <name type="scientific">Sphaerobolus stellatus (strain SS14)</name>
    <dbReference type="NCBI Taxonomy" id="990650"/>
    <lineage>
        <taxon>Eukaryota</taxon>
        <taxon>Fungi</taxon>
        <taxon>Dikarya</taxon>
        <taxon>Basidiomycota</taxon>
        <taxon>Agaricomycotina</taxon>
        <taxon>Agaricomycetes</taxon>
        <taxon>Phallomycetidae</taxon>
        <taxon>Geastrales</taxon>
        <taxon>Sphaerobolaceae</taxon>
        <taxon>Sphaerobolus</taxon>
    </lineage>
</organism>
<comment type="similarity">
    <text evidence="3">Belongs to the NOP16 family.</text>
</comment>
<dbReference type="InterPro" id="IPR019002">
    <property type="entry name" value="Ribosome_biogenesis_Nop16"/>
</dbReference>